<keyword evidence="1" id="KW-0175">Coiled coil</keyword>
<dbReference type="AlphaFoldDB" id="A0A8K1FNZ4"/>
<evidence type="ECO:0000313" key="4">
    <source>
        <dbReference type="Proteomes" id="UP000794436"/>
    </source>
</evidence>
<feature type="region of interest" description="Disordered" evidence="2">
    <location>
        <begin position="25"/>
        <end position="66"/>
    </location>
</feature>
<feature type="coiled-coil region" evidence="1">
    <location>
        <begin position="123"/>
        <end position="150"/>
    </location>
</feature>
<sequence>MDSTSDSDSETLEAVVAFIDAFQSTDSEDASLSPPPSHSDASEDSEKPRTKKRPIALTGTRARQRREKEELRLLVERLQSRVDALEQEELLRQEALRIHAHERNDKRSQLLQRGMVSVWKRVAVRQKQRRREAEKENSRLKECVTKQQEVAANLHRLIARQVAEATDSTPTKSFDIIKALSHSSFPSPDETMLVFSDLVSELNQFYAANAPWTQVPDLSIVPTEVATDSRVTMLSPSCLAIELVNVQLLPFQHQVAADGYWQLNHSCEWALFDVFGNTSEVDGRAMILRAQMVDDPAIGQLRRHLSMQKIHGNDQTVIATVARCDSLRIGDQTLRGAQLREQYAFVFRPPEKEAQSECLLTASGRIVVDFGSIHLTEFEAMSALSTYYTTKMHEHLQWAVGNMEDRLLGL</sequence>
<keyword evidence="4" id="KW-1185">Reference proteome</keyword>
<protein>
    <submittedName>
        <fullName evidence="3">Uncharacterized protein</fullName>
    </submittedName>
</protein>
<dbReference type="OrthoDB" id="124765at2759"/>
<organism evidence="3 4">
    <name type="scientific">Pythium oligandrum</name>
    <name type="common">Mycoparasitic fungus</name>
    <dbReference type="NCBI Taxonomy" id="41045"/>
    <lineage>
        <taxon>Eukaryota</taxon>
        <taxon>Sar</taxon>
        <taxon>Stramenopiles</taxon>
        <taxon>Oomycota</taxon>
        <taxon>Peronosporomycetes</taxon>
        <taxon>Pythiales</taxon>
        <taxon>Pythiaceae</taxon>
        <taxon>Pythium</taxon>
    </lineage>
</organism>
<name>A0A8K1FNZ4_PYTOL</name>
<proteinExistence type="predicted"/>
<dbReference type="Proteomes" id="UP000794436">
    <property type="component" value="Unassembled WGS sequence"/>
</dbReference>
<comment type="caution">
    <text evidence="3">The sequence shown here is derived from an EMBL/GenBank/DDBJ whole genome shotgun (WGS) entry which is preliminary data.</text>
</comment>
<evidence type="ECO:0000256" key="2">
    <source>
        <dbReference type="SAM" id="MobiDB-lite"/>
    </source>
</evidence>
<accession>A0A8K1FNZ4</accession>
<evidence type="ECO:0000256" key="1">
    <source>
        <dbReference type="SAM" id="Coils"/>
    </source>
</evidence>
<gene>
    <name evidence="3" type="ORF">Poli38472_007516</name>
</gene>
<reference evidence="3" key="1">
    <citation type="submission" date="2019-03" db="EMBL/GenBank/DDBJ databases">
        <title>Long read genome sequence of the mycoparasitic Pythium oligandrum ATCC 38472 isolated from sugarbeet rhizosphere.</title>
        <authorList>
            <person name="Gaulin E."/>
        </authorList>
    </citation>
    <scope>NUCLEOTIDE SEQUENCE</scope>
    <source>
        <strain evidence="3">ATCC 38472_TT</strain>
    </source>
</reference>
<evidence type="ECO:0000313" key="3">
    <source>
        <dbReference type="EMBL" id="TMW67844.1"/>
    </source>
</evidence>
<dbReference type="EMBL" id="SPLM01000003">
    <property type="protein sequence ID" value="TMW67844.1"/>
    <property type="molecule type" value="Genomic_DNA"/>
</dbReference>